<dbReference type="AlphaFoldDB" id="A0A0F3MTR0"/>
<dbReference type="PATRIC" id="fig|1359196.3.peg.343"/>
<dbReference type="EMBL" id="LANQ01000001">
    <property type="protein sequence ID" value="KJV57989.1"/>
    <property type="molecule type" value="Genomic_DNA"/>
</dbReference>
<sequence length="39" mass="4521">MQQCLASHATTPRLKGAWQSHEIILLRLLRRITTQFSSQ</sequence>
<proteinExistence type="predicted"/>
<name>A0A0F3MTR0_RICFI</name>
<gene>
    <name evidence="1" type="ORF">RFEPED_0360</name>
</gene>
<organism evidence="1 2">
    <name type="scientific">Rickettsia felis str. Pedreira</name>
    <dbReference type="NCBI Taxonomy" id="1359196"/>
    <lineage>
        <taxon>Bacteria</taxon>
        <taxon>Pseudomonadati</taxon>
        <taxon>Pseudomonadota</taxon>
        <taxon>Alphaproteobacteria</taxon>
        <taxon>Rickettsiales</taxon>
        <taxon>Rickettsiaceae</taxon>
        <taxon>Rickettsieae</taxon>
        <taxon>Rickettsia</taxon>
        <taxon>spotted fever group</taxon>
    </lineage>
</organism>
<comment type="caution">
    <text evidence="1">The sequence shown here is derived from an EMBL/GenBank/DDBJ whole genome shotgun (WGS) entry which is preliminary data.</text>
</comment>
<accession>A0A0F3MTR0</accession>
<evidence type="ECO:0000313" key="1">
    <source>
        <dbReference type="EMBL" id="KJV57989.1"/>
    </source>
</evidence>
<protein>
    <submittedName>
        <fullName evidence="1">Uncharacterized protein</fullName>
    </submittedName>
</protein>
<dbReference type="Proteomes" id="UP000033475">
    <property type="component" value="Unassembled WGS sequence"/>
</dbReference>
<evidence type="ECO:0000313" key="2">
    <source>
        <dbReference type="Proteomes" id="UP000033475"/>
    </source>
</evidence>
<reference evidence="1 2" key="1">
    <citation type="submission" date="2015-01" db="EMBL/GenBank/DDBJ databases">
        <title>Genome Sequencing of Rickettsiales.</title>
        <authorList>
            <person name="Daugherty S.C."/>
            <person name="Su Q."/>
            <person name="Abolude K."/>
            <person name="Beier-Sexton M."/>
            <person name="Carlyon J.A."/>
            <person name="Carter R."/>
            <person name="Day N.P."/>
            <person name="Dumler S.J."/>
            <person name="Dyachenko V."/>
            <person name="Godinez A."/>
            <person name="Kurtti T.J."/>
            <person name="Lichay M."/>
            <person name="Mullins K.E."/>
            <person name="Ott S."/>
            <person name="Pappas-Brown V."/>
            <person name="Paris D.H."/>
            <person name="Patel P."/>
            <person name="Richards A.L."/>
            <person name="Sadzewicz L."/>
            <person name="Sears K."/>
            <person name="Seidman D."/>
            <person name="Sengamalay N."/>
            <person name="Stenos J."/>
            <person name="Tallon L.J."/>
            <person name="Vincent G."/>
            <person name="Fraser C.M."/>
            <person name="Munderloh U."/>
            <person name="Dunning-Hotopp J.C."/>
        </authorList>
    </citation>
    <scope>NUCLEOTIDE SEQUENCE [LARGE SCALE GENOMIC DNA]</scope>
    <source>
        <strain evidence="1 2">Pedreira</strain>
    </source>
</reference>